<dbReference type="RefSeq" id="XP_018707183.1">
    <property type="nucleotide sequence ID" value="XM_018845460.1"/>
</dbReference>
<dbReference type="Proteomes" id="UP000076744">
    <property type="component" value="Unassembled WGS sequence"/>
</dbReference>
<comment type="caution">
    <text evidence="2">The sequence shown here is derived from an EMBL/GenBank/DDBJ whole genome shotgun (WGS) entry which is preliminary data.</text>
</comment>
<protein>
    <submittedName>
        <fullName evidence="2">Uncharacterized protein</fullName>
    </submittedName>
</protein>
<dbReference type="AlphaFoldDB" id="A0A162JN23"/>
<evidence type="ECO:0000313" key="3">
    <source>
        <dbReference type="Proteomes" id="UP000076744"/>
    </source>
</evidence>
<organism evidence="2 3">
    <name type="scientific">Cordyceps fumosorosea (strain ARSEF 2679)</name>
    <name type="common">Isaria fumosorosea</name>
    <dbReference type="NCBI Taxonomy" id="1081104"/>
    <lineage>
        <taxon>Eukaryota</taxon>
        <taxon>Fungi</taxon>
        <taxon>Dikarya</taxon>
        <taxon>Ascomycota</taxon>
        <taxon>Pezizomycotina</taxon>
        <taxon>Sordariomycetes</taxon>
        <taxon>Hypocreomycetidae</taxon>
        <taxon>Hypocreales</taxon>
        <taxon>Cordycipitaceae</taxon>
        <taxon>Cordyceps</taxon>
    </lineage>
</organism>
<sequence length="168" mass="18678">MDMDLLYTVQRLAEARAATTPPPHRAPRISLRERTAQALAATEAQIHAAAHLRSLYADTSLAELRALARRRRERSRRLTPREAEDACWALLDAGWDPAADRPESDSEEDDDEAVEELAARLNARSRALWARHVREEDAPLRYVEGWPTGLVGGAPTVLEDEYGEEGGG</sequence>
<feature type="region of interest" description="Disordered" evidence="1">
    <location>
        <begin position="96"/>
        <end position="115"/>
    </location>
</feature>
<dbReference type="GeneID" id="30018145"/>
<gene>
    <name evidence="2" type="ORF">ISF_01853</name>
</gene>
<keyword evidence="3" id="KW-1185">Reference proteome</keyword>
<reference evidence="2 3" key="1">
    <citation type="journal article" date="2016" name="Genome Biol. Evol.">
        <title>Divergent and convergent evolution of fungal pathogenicity.</title>
        <authorList>
            <person name="Shang Y."/>
            <person name="Xiao G."/>
            <person name="Zheng P."/>
            <person name="Cen K."/>
            <person name="Zhan S."/>
            <person name="Wang C."/>
        </authorList>
    </citation>
    <scope>NUCLEOTIDE SEQUENCE [LARGE SCALE GENOMIC DNA]</scope>
    <source>
        <strain evidence="2 3">ARSEF 2679</strain>
    </source>
</reference>
<feature type="compositionally biased region" description="Acidic residues" evidence="1">
    <location>
        <begin position="105"/>
        <end position="115"/>
    </location>
</feature>
<name>A0A162JN23_CORFA</name>
<evidence type="ECO:0000313" key="2">
    <source>
        <dbReference type="EMBL" id="OAA71302.1"/>
    </source>
</evidence>
<dbReference type="EMBL" id="AZHB01000003">
    <property type="protein sequence ID" value="OAA71302.1"/>
    <property type="molecule type" value="Genomic_DNA"/>
</dbReference>
<accession>A0A162JN23</accession>
<proteinExistence type="predicted"/>
<evidence type="ECO:0000256" key="1">
    <source>
        <dbReference type="SAM" id="MobiDB-lite"/>
    </source>
</evidence>